<evidence type="ECO:0000313" key="2">
    <source>
        <dbReference type="Proteomes" id="UP000070311"/>
    </source>
</evidence>
<keyword evidence="2" id="KW-1185">Reference proteome</keyword>
<dbReference type="Proteomes" id="UP000070311">
    <property type="component" value="Unassembled WGS sequence"/>
</dbReference>
<dbReference type="AlphaFoldDB" id="A0A133VE43"/>
<protein>
    <recommendedName>
        <fullName evidence="3">Glycosyltransferase 2-like domain-containing protein</fullName>
    </recommendedName>
</protein>
<gene>
    <name evidence="1" type="ORF">AKJ50_02070</name>
</gene>
<proteinExistence type="predicted"/>
<evidence type="ECO:0008006" key="3">
    <source>
        <dbReference type="Google" id="ProtNLM"/>
    </source>
</evidence>
<evidence type="ECO:0000313" key="1">
    <source>
        <dbReference type="EMBL" id="KXB04723.1"/>
    </source>
</evidence>
<sequence length="182" mass="20933">MEIINGEEKKHDFIYTGSISLENGDYDFGRPNFVKIEGCRRLLNICKEKDIEWNYIGILDADSRIGDRFFEKIIAEFQKDDELGVASGTYYENGERDVRDFPRGSLIFRKECYSEIGGYSNHFNSVYEAEKNGWEAKTLPPFAPKCLCVKTVIFFLKLEKKSLSSFEPGGLIPWIGPMERKG</sequence>
<dbReference type="InterPro" id="IPR029044">
    <property type="entry name" value="Nucleotide-diphossugar_trans"/>
</dbReference>
<reference evidence="1 2" key="1">
    <citation type="journal article" date="2016" name="Sci. Rep.">
        <title>Metabolic traits of an uncultured archaeal lineage -MSBL1- from brine pools of the Red Sea.</title>
        <authorList>
            <person name="Mwirichia R."/>
            <person name="Alam I."/>
            <person name="Rashid M."/>
            <person name="Vinu M."/>
            <person name="Ba-Alawi W."/>
            <person name="Anthony Kamau A."/>
            <person name="Kamanda Ngugi D."/>
            <person name="Goker M."/>
            <person name="Klenk H.P."/>
            <person name="Bajic V."/>
            <person name="Stingl U."/>
        </authorList>
    </citation>
    <scope>NUCLEOTIDE SEQUENCE [LARGE SCALE GENOMIC DNA]</scope>
    <source>
        <strain evidence="1">SCGC-AAA382A13</strain>
    </source>
</reference>
<dbReference type="EMBL" id="LHYD01000046">
    <property type="protein sequence ID" value="KXB04723.1"/>
    <property type="molecule type" value="Genomic_DNA"/>
</dbReference>
<accession>A0A133VE43</accession>
<dbReference type="Gene3D" id="3.90.550.10">
    <property type="entry name" value="Spore Coat Polysaccharide Biosynthesis Protein SpsA, Chain A"/>
    <property type="match status" value="1"/>
</dbReference>
<organism evidence="1 2">
    <name type="scientific">candidate division MSBL1 archaeon SCGC-AAA382A13</name>
    <dbReference type="NCBI Taxonomy" id="1698279"/>
    <lineage>
        <taxon>Archaea</taxon>
        <taxon>Methanobacteriati</taxon>
        <taxon>Methanobacteriota</taxon>
        <taxon>candidate division MSBL1</taxon>
    </lineage>
</organism>
<name>A0A133VE43_9EURY</name>
<comment type="caution">
    <text evidence="1">The sequence shown here is derived from an EMBL/GenBank/DDBJ whole genome shotgun (WGS) entry which is preliminary data.</text>
</comment>
<dbReference type="SUPFAM" id="SSF53448">
    <property type="entry name" value="Nucleotide-diphospho-sugar transferases"/>
    <property type="match status" value="1"/>
</dbReference>